<dbReference type="InParanoid" id="A0A1Y2EB57"/>
<evidence type="ECO:0000313" key="1">
    <source>
        <dbReference type="EMBL" id="ORY68809.1"/>
    </source>
</evidence>
<dbReference type="GeneID" id="63769837"/>
<sequence>MGYIIRADQRREALLGTGANLPWGSDEQHMQRCHSRALSSKARRGAKVVFRGWEQNVGELKYPPYPWPLGKESKEGGYTTVADRVITKCNIMTRRRICICRDLEFQNVTAVCDLGFYVRGSTGRRGVREMDHSGNACRLWLRNLPRWESIVPLVKYNTSCFLFQARVVASNFITALLRLMKPHS</sequence>
<dbReference type="EMBL" id="MCFJ01000003">
    <property type="protein sequence ID" value="ORY68809.1"/>
    <property type="molecule type" value="Genomic_DNA"/>
</dbReference>
<organism evidence="1 2">
    <name type="scientific">Pseudomassariella vexata</name>
    <dbReference type="NCBI Taxonomy" id="1141098"/>
    <lineage>
        <taxon>Eukaryota</taxon>
        <taxon>Fungi</taxon>
        <taxon>Dikarya</taxon>
        <taxon>Ascomycota</taxon>
        <taxon>Pezizomycotina</taxon>
        <taxon>Sordariomycetes</taxon>
        <taxon>Xylariomycetidae</taxon>
        <taxon>Amphisphaeriales</taxon>
        <taxon>Pseudomassariaceae</taxon>
        <taxon>Pseudomassariella</taxon>
    </lineage>
</organism>
<keyword evidence="2" id="KW-1185">Reference proteome</keyword>
<protein>
    <submittedName>
        <fullName evidence="1">Uncharacterized protein</fullName>
    </submittedName>
</protein>
<evidence type="ECO:0000313" key="2">
    <source>
        <dbReference type="Proteomes" id="UP000193689"/>
    </source>
</evidence>
<dbReference type="Proteomes" id="UP000193689">
    <property type="component" value="Unassembled WGS sequence"/>
</dbReference>
<name>A0A1Y2EB57_9PEZI</name>
<gene>
    <name evidence="1" type="ORF">BCR38DRAFT_139302</name>
</gene>
<comment type="caution">
    <text evidence="1">The sequence shown here is derived from an EMBL/GenBank/DDBJ whole genome shotgun (WGS) entry which is preliminary data.</text>
</comment>
<proteinExistence type="predicted"/>
<reference evidence="1 2" key="1">
    <citation type="submission" date="2016-07" db="EMBL/GenBank/DDBJ databases">
        <title>Pervasive Adenine N6-methylation of Active Genes in Fungi.</title>
        <authorList>
            <consortium name="DOE Joint Genome Institute"/>
            <person name="Mondo S.J."/>
            <person name="Dannebaum R.O."/>
            <person name="Kuo R.C."/>
            <person name="Labutti K."/>
            <person name="Haridas S."/>
            <person name="Kuo A."/>
            <person name="Salamov A."/>
            <person name="Ahrendt S.R."/>
            <person name="Lipzen A."/>
            <person name="Sullivan W."/>
            <person name="Andreopoulos W.B."/>
            <person name="Clum A."/>
            <person name="Lindquist E."/>
            <person name="Daum C."/>
            <person name="Ramamoorthy G.K."/>
            <person name="Gryganskyi A."/>
            <person name="Culley D."/>
            <person name="Magnuson J.K."/>
            <person name="James T.Y."/>
            <person name="O'Malley M.A."/>
            <person name="Stajich J.E."/>
            <person name="Spatafora J.W."/>
            <person name="Visel A."/>
            <person name="Grigoriev I.V."/>
        </authorList>
    </citation>
    <scope>NUCLEOTIDE SEQUENCE [LARGE SCALE GENOMIC DNA]</scope>
    <source>
        <strain evidence="1 2">CBS 129021</strain>
    </source>
</reference>
<accession>A0A1Y2EB57</accession>
<dbReference type="RefSeq" id="XP_040719096.1">
    <property type="nucleotide sequence ID" value="XM_040853625.1"/>
</dbReference>
<dbReference type="AlphaFoldDB" id="A0A1Y2EB57"/>